<dbReference type="InterPro" id="IPR001841">
    <property type="entry name" value="Znf_RING"/>
</dbReference>
<evidence type="ECO:0000256" key="6">
    <source>
        <dbReference type="ARBA" id="ARBA00022786"/>
    </source>
</evidence>
<dbReference type="Proteomes" id="UP001054252">
    <property type="component" value="Unassembled WGS sequence"/>
</dbReference>
<dbReference type="InterPro" id="IPR045191">
    <property type="entry name" value="MBR1/2-like"/>
</dbReference>
<evidence type="ECO:0000256" key="9">
    <source>
        <dbReference type="SAM" id="MobiDB-lite"/>
    </source>
</evidence>
<feature type="compositionally biased region" description="Basic and acidic residues" evidence="9">
    <location>
        <begin position="247"/>
        <end position="256"/>
    </location>
</feature>
<dbReference type="InterPro" id="IPR013083">
    <property type="entry name" value="Znf_RING/FYVE/PHD"/>
</dbReference>
<feature type="compositionally biased region" description="Polar residues" evidence="9">
    <location>
        <begin position="49"/>
        <end position="63"/>
    </location>
</feature>
<feature type="compositionally biased region" description="Polar residues" evidence="9">
    <location>
        <begin position="228"/>
        <end position="246"/>
    </location>
</feature>
<organism evidence="11 12">
    <name type="scientific">Rubroshorea leprosula</name>
    <dbReference type="NCBI Taxonomy" id="152421"/>
    <lineage>
        <taxon>Eukaryota</taxon>
        <taxon>Viridiplantae</taxon>
        <taxon>Streptophyta</taxon>
        <taxon>Embryophyta</taxon>
        <taxon>Tracheophyta</taxon>
        <taxon>Spermatophyta</taxon>
        <taxon>Magnoliopsida</taxon>
        <taxon>eudicotyledons</taxon>
        <taxon>Gunneridae</taxon>
        <taxon>Pentapetalae</taxon>
        <taxon>rosids</taxon>
        <taxon>malvids</taxon>
        <taxon>Malvales</taxon>
        <taxon>Dipterocarpaceae</taxon>
        <taxon>Rubroshorea</taxon>
    </lineage>
</organism>
<dbReference type="PANTHER" id="PTHR22937:SF65">
    <property type="entry name" value="E3 UBIQUITIN-PROTEIN LIGASE ARK2C"/>
    <property type="match status" value="1"/>
</dbReference>
<evidence type="ECO:0000256" key="4">
    <source>
        <dbReference type="ARBA" id="ARBA00022723"/>
    </source>
</evidence>
<keyword evidence="3" id="KW-0808">Transferase</keyword>
<comment type="catalytic activity">
    <reaction evidence="1">
        <text>S-ubiquitinyl-[E2 ubiquitin-conjugating enzyme]-L-cysteine + [acceptor protein]-L-lysine = [E2 ubiquitin-conjugating enzyme]-L-cysteine + N(6)-ubiquitinyl-[acceptor protein]-L-lysine.</text>
        <dbReference type="EC" id="2.3.2.27"/>
    </reaction>
</comment>
<evidence type="ECO:0000313" key="12">
    <source>
        <dbReference type="Proteomes" id="UP001054252"/>
    </source>
</evidence>
<dbReference type="PANTHER" id="PTHR22937">
    <property type="entry name" value="E3 UBIQUITIN-PROTEIN LIGASE RNF165"/>
    <property type="match status" value="1"/>
</dbReference>
<feature type="compositionally biased region" description="Polar residues" evidence="9">
    <location>
        <begin position="257"/>
        <end position="266"/>
    </location>
</feature>
<comment type="caution">
    <text evidence="11">The sequence shown here is derived from an EMBL/GenBank/DDBJ whole genome shotgun (WGS) entry which is preliminary data.</text>
</comment>
<dbReference type="EC" id="2.3.2.27" evidence="2"/>
<dbReference type="SMART" id="SM00184">
    <property type="entry name" value="RING"/>
    <property type="match status" value="1"/>
</dbReference>
<reference evidence="11 12" key="1">
    <citation type="journal article" date="2021" name="Commun. Biol.">
        <title>The genome of Shorea leprosula (Dipterocarpaceae) highlights the ecological relevance of drought in aseasonal tropical rainforests.</title>
        <authorList>
            <person name="Ng K.K.S."/>
            <person name="Kobayashi M.J."/>
            <person name="Fawcett J.A."/>
            <person name="Hatakeyama M."/>
            <person name="Paape T."/>
            <person name="Ng C.H."/>
            <person name="Ang C.C."/>
            <person name="Tnah L.H."/>
            <person name="Lee C.T."/>
            <person name="Nishiyama T."/>
            <person name="Sese J."/>
            <person name="O'Brien M.J."/>
            <person name="Copetti D."/>
            <person name="Mohd Noor M.I."/>
            <person name="Ong R.C."/>
            <person name="Putra M."/>
            <person name="Sireger I.Z."/>
            <person name="Indrioko S."/>
            <person name="Kosugi Y."/>
            <person name="Izuno A."/>
            <person name="Isagi Y."/>
            <person name="Lee S.L."/>
            <person name="Shimizu K.K."/>
        </authorList>
    </citation>
    <scope>NUCLEOTIDE SEQUENCE [LARGE SCALE GENOMIC DNA]</scope>
    <source>
        <strain evidence="11">214</strain>
    </source>
</reference>
<sequence>MQATPENDASHSHSNHYNGPIVHEVEGGLLNSVVNSGRGPVKRKGSAFESGSTSRCYDAGSSSNSLEFHREKQVSDCDSYPSGFFGLPHHRGGNLSIGGEAPIRNVRRRCRIDLEPNPTGTYLSNYSSHFNSATTHQSSDSGRMDVTYFNGVANVYNQNYVGISPPAQGSLTSPGNVGLRNEMNQYFAGGSTVQIGGFNNYPISGRVPVSSVQYGHNVHAQVMREGHSNYSQAAAPSDTTRTSSSHVRQETAHMENHQQFPSEAYSSRFSRPLSARGWRNHRSDARTRLERFQSFSTVNRRHRMRSEALLMGDGSNMYGSRNLFDQYRDMRLDIDNMSYEELLALGERIGNVSTGLSENVMSECLKVSSDSSDKKEEDATCSICLEEYKNDEENGTLKCGHNYHVVCIKRWLSMKNACPICKAPAIADISKEE</sequence>
<dbReference type="GO" id="GO:0061630">
    <property type="term" value="F:ubiquitin protein ligase activity"/>
    <property type="evidence" value="ECO:0007669"/>
    <property type="project" value="UniProtKB-EC"/>
</dbReference>
<evidence type="ECO:0000256" key="5">
    <source>
        <dbReference type="ARBA" id="ARBA00022771"/>
    </source>
</evidence>
<evidence type="ECO:0000256" key="8">
    <source>
        <dbReference type="PROSITE-ProRule" id="PRU00175"/>
    </source>
</evidence>
<feature type="region of interest" description="Disordered" evidence="9">
    <location>
        <begin position="227"/>
        <end position="266"/>
    </location>
</feature>
<name>A0AAV5I177_9ROSI</name>
<keyword evidence="4" id="KW-0479">Metal-binding</keyword>
<proteinExistence type="predicted"/>
<evidence type="ECO:0000313" key="11">
    <source>
        <dbReference type="EMBL" id="GKU91738.1"/>
    </source>
</evidence>
<evidence type="ECO:0000256" key="7">
    <source>
        <dbReference type="ARBA" id="ARBA00022833"/>
    </source>
</evidence>
<dbReference type="EMBL" id="BPVZ01000005">
    <property type="protein sequence ID" value="GKU91738.1"/>
    <property type="molecule type" value="Genomic_DNA"/>
</dbReference>
<keyword evidence="12" id="KW-1185">Reference proteome</keyword>
<dbReference type="Gene3D" id="3.30.40.10">
    <property type="entry name" value="Zinc/RING finger domain, C3HC4 (zinc finger)"/>
    <property type="match status" value="1"/>
</dbReference>
<keyword evidence="5 8" id="KW-0863">Zinc-finger</keyword>
<dbReference type="SUPFAM" id="SSF57850">
    <property type="entry name" value="RING/U-box"/>
    <property type="match status" value="1"/>
</dbReference>
<evidence type="ECO:0000256" key="1">
    <source>
        <dbReference type="ARBA" id="ARBA00000900"/>
    </source>
</evidence>
<feature type="domain" description="RING-type" evidence="10">
    <location>
        <begin position="381"/>
        <end position="422"/>
    </location>
</feature>
<protein>
    <recommendedName>
        <fullName evidence="2">RING-type E3 ubiquitin transferase</fullName>
        <ecNumber evidence="2">2.3.2.27</ecNumber>
    </recommendedName>
</protein>
<gene>
    <name evidence="11" type="ORF">SLEP1_g5565</name>
</gene>
<accession>A0AAV5I177</accession>
<dbReference type="GO" id="GO:0008270">
    <property type="term" value="F:zinc ion binding"/>
    <property type="evidence" value="ECO:0007669"/>
    <property type="project" value="UniProtKB-KW"/>
</dbReference>
<dbReference type="Pfam" id="PF13639">
    <property type="entry name" value="zf-RING_2"/>
    <property type="match status" value="1"/>
</dbReference>
<keyword evidence="6" id="KW-0833">Ubl conjugation pathway</keyword>
<evidence type="ECO:0000259" key="10">
    <source>
        <dbReference type="PROSITE" id="PS50089"/>
    </source>
</evidence>
<dbReference type="AlphaFoldDB" id="A0AAV5I177"/>
<evidence type="ECO:0000256" key="2">
    <source>
        <dbReference type="ARBA" id="ARBA00012483"/>
    </source>
</evidence>
<evidence type="ECO:0000256" key="3">
    <source>
        <dbReference type="ARBA" id="ARBA00022679"/>
    </source>
</evidence>
<keyword evidence="7" id="KW-0862">Zinc</keyword>
<feature type="region of interest" description="Disordered" evidence="9">
    <location>
        <begin position="37"/>
        <end position="63"/>
    </location>
</feature>
<dbReference type="PROSITE" id="PS50089">
    <property type="entry name" value="ZF_RING_2"/>
    <property type="match status" value="1"/>
</dbReference>
<dbReference type="CDD" id="cd16469">
    <property type="entry name" value="RING-H2_RNF24-like"/>
    <property type="match status" value="1"/>
</dbReference>